<dbReference type="EMBL" id="BJYU01000018">
    <property type="protein sequence ID" value="GEO14017.1"/>
    <property type="molecule type" value="Genomic_DNA"/>
</dbReference>
<comment type="caution">
    <text evidence="1">The sequence shown here is derived from an EMBL/GenBank/DDBJ whole genome shotgun (WGS) entry which is preliminary data.</text>
</comment>
<dbReference type="Proteomes" id="UP000321085">
    <property type="component" value="Unassembled WGS sequence"/>
</dbReference>
<dbReference type="SUPFAM" id="SSF53335">
    <property type="entry name" value="S-adenosyl-L-methionine-dependent methyltransferases"/>
    <property type="match status" value="1"/>
</dbReference>
<reference evidence="1 2" key="1">
    <citation type="submission" date="2019-07" db="EMBL/GenBank/DDBJ databases">
        <title>Whole genome shotgun sequence of Microvirga aerophila NBRC 106136.</title>
        <authorList>
            <person name="Hosoyama A."/>
            <person name="Uohara A."/>
            <person name="Ohji S."/>
            <person name="Ichikawa N."/>
        </authorList>
    </citation>
    <scope>NUCLEOTIDE SEQUENCE [LARGE SCALE GENOMIC DNA]</scope>
    <source>
        <strain evidence="1 2">NBRC 106136</strain>
    </source>
</reference>
<proteinExistence type="predicted"/>
<organism evidence="1 2">
    <name type="scientific">Microvirga aerophila</name>
    <dbReference type="NCBI Taxonomy" id="670291"/>
    <lineage>
        <taxon>Bacteria</taxon>
        <taxon>Pseudomonadati</taxon>
        <taxon>Pseudomonadota</taxon>
        <taxon>Alphaproteobacteria</taxon>
        <taxon>Hyphomicrobiales</taxon>
        <taxon>Methylobacteriaceae</taxon>
        <taxon>Microvirga</taxon>
    </lineage>
</organism>
<gene>
    <name evidence="1" type="ORF">MAE02_17130</name>
</gene>
<evidence type="ECO:0000313" key="2">
    <source>
        <dbReference type="Proteomes" id="UP000321085"/>
    </source>
</evidence>
<dbReference type="Gene3D" id="3.40.50.150">
    <property type="entry name" value="Vaccinia Virus protein VP39"/>
    <property type="match status" value="1"/>
</dbReference>
<evidence type="ECO:0008006" key="3">
    <source>
        <dbReference type="Google" id="ProtNLM"/>
    </source>
</evidence>
<dbReference type="RefSeq" id="WP_114186355.1">
    <property type="nucleotide sequence ID" value="NZ_BJYU01000018.1"/>
</dbReference>
<dbReference type="InterPro" id="IPR029063">
    <property type="entry name" value="SAM-dependent_MTases_sf"/>
</dbReference>
<sequence>MTDLKQLRSVMVEANGMLPFEVYKELYHLAAQGSGGTIVEIGTAHGAGTIALCLGALSAGKEPQVFTVDRFEGRYSSRTAYGGVVDNLEIVRTNFRSAGVDRHVQIFAGSSSDFAAQQSLERIDVLVLDADGRIDRDLINFADSLSNDAAIVIDDYDSRAHFSSRADGSTYIDLKHVITKLLLDKYASAGLVDITRICHSTAFCRKKAGSHWDKRQMADLALECYRELVFTDFDRNTIAKWLRQRAKSNIPAWLLRRIRDYRTARMKPVPL</sequence>
<protein>
    <recommendedName>
        <fullName evidence="3">O-methyltransferase</fullName>
    </recommendedName>
</protein>
<keyword evidence="2" id="KW-1185">Reference proteome</keyword>
<name>A0A512BQD0_9HYPH</name>
<dbReference type="AlphaFoldDB" id="A0A512BQD0"/>
<evidence type="ECO:0000313" key="1">
    <source>
        <dbReference type="EMBL" id="GEO14017.1"/>
    </source>
</evidence>
<dbReference type="OrthoDB" id="9783791at2"/>
<accession>A0A512BQD0</accession>
<dbReference type="Pfam" id="PF13578">
    <property type="entry name" value="Methyltransf_24"/>
    <property type="match status" value="1"/>
</dbReference>